<dbReference type="AlphaFoldDB" id="A0A3R8JTZ1"/>
<keyword evidence="7" id="KW-1185">Reference proteome</keyword>
<dbReference type="InterPro" id="IPR000421">
    <property type="entry name" value="FA58C"/>
</dbReference>
<sequence length="600" mass="68717">MKYYCNPLNVNYRYQFNLEPDRQIPSVSREAADPTLLYYQGKYYIFASMTLGVWVSEDLVTWENHRLPDNLPLYDYAPDARVLGDYVYFCASRASQNCDFYRTKDVLNGPYEKIPGSFAFWDPNLFADEDGKVYFYWGCSNETPIWGTELDPETMQPVGEKKVLITGDPYTRGYERFGENHCKMPCSEEEIEVRYQEFLKQVHASGKQISAEMVPVIKGIFSDKPYIEGAWMDKHHGKYYLQYACPGAEMNVYADGVYVSDHPLGPFEPAKNNPYSYKPGGFIPGAGHGSTMTDAQHNLWHTSTMRISMNHKFERRVGLWPAGLDSDGELFCNQRYGDWPIAVEEGQMDPWQNPQWYLLSYGKKATASSCQEEKTPDLAVDENVQTWWRAATAEKGEWLQVDLGSCKGVHGVQINFADDQIDVPISGTLSGEQRNRYIEEKDDVTRWFLEGSKDGVHYEMIEDKSQADTDLPHDFIVLEEGKEFRYVKLTVLEVPYHQPACISGLRIFGKGHGEKAQKPEFQAVRTSDLDMMVTIHPQENVVGYNILWGTDPQKLYHSYMIFDTKQNIGALVKGETYYVRVDAFNENGITEGTVQKADKQ</sequence>
<evidence type="ECO:0000259" key="5">
    <source>
        <dbReference type="PROSITE" id="PS50022"/>
    </source>
</evidence>
<dbReference type="GO" id="GO:0045493">
    <property type="term" value="P:xylan catabolic process"/>
    <property type="evidence" value="ECO:0007669"/>
    <property type="project" value="UniProtKB-KW"/>
</dbReference>
<keyword evidence="6" id="KW-0624">Polysaccharide degradation</keyword>
<dbReference type="InterPro" id="IPR006710">
    <property type="entry name" value="Glyco_hydro_43"/>
</dbReference>
<gene>
    <name evidence="6" type="ORF">EBB54_28140</name>
</gene>
<feature type="domain" description="F5/8 type C" evidence="5">
    <location>
        <begin position="336"/>
        <end position="510"/>
    </location>
</feature>
<dbReference type="InterPro" id="IPR008979">
    <property type="entry name" value="Galactose-bd-like_sf"/>
</dbReference>
<dbReference type="PANTHER" id="PTHR42812:SF14">
    <property type="entry name" value="SECRETED PROTEIN"/>
    <property type="match status" value="1"/>
</dbReference>
<proteinExistence type="inferred from homology"/>
<comment type="caution">
    <text evidence="6">The sequence shown here is derived from an EMBL/GenBank/DDBJ whole genome shotgun (WGS) entry which is preliminary data.</text>
</comment>
<dbReference type="PROSITE" id="PS50022">
    <property type="entry name" value="FA58C_3"/>
    <property type="match status" value="1"/>
</dbReference>
<protein>
    <submittedName>
        <fullName evidence="6">1,4-beta-xylanase</fullName>
    </submittedName>
</protein>
<dbReference type="SUPFAM" id="SSF75005">
    <property type="entry name" value="Arabinanase/levansucrase/invertase"/>
    <property type="match status" value="1"/>
</dbReference>
<dbReference type="CDD" id="cd08982">
    <property type="entry name" value="GH43-like"/>
    <property type="match status" value="1"/>
</dbReference>
<evidence type="ECO:0000256" key="4">
    <source>
        <dbReference type="RuleBase" id="RU361187"/>
    </source>
</evidence>
<comment type="similarity">
    <text evidence="1 4">Belongs to the glycosyl hydrolase 43 family.</text>
</comment>
<dbReference type="GO" id="GO:0004553">
    <property type="term" value="F:hydrolase activity, hydrolyzing O-glycosyl compounds"/>
    <property type="evidence" value="ECO:0007669"/>
    <property type="project" value="InterPro"/>
</dbReference>
<keyword evidence="6" id="KW-0119">Carbohydrate metabolism</keyword>
<dbReference type="Gene3D" id="2.115.10.20">
    <property type="entry name" value="Glycosyl hydrolase domain, family 43"/>
    <property type="match status" value="1"/>
</dbReference>
<dbReference type="Pfam" id="PF00754">
    <property type="entry name" value="F5_F8_type_C"/>
    <property type="match status" value="1"/>
</dbReference>
<dbReference type="Gene3D" id="2.60.120.260">
    <property type="entry name" value="Galactose-binding domain-like"/>
    <property type="match status" value="1"/>
</dbReference>
<keyword evidence="3 4" id="KW-0326">Glycosidase</keyword>
<accession>A0A3R8JTZ1</accession>
<dbReference type="Proteomes" id="UP000274920">
    <property type="component" value="Unassembled WGS sequence"/>
</dbReference>
<dbReference type="EMBL" id="RHJS01000002">
    <property type="protein sequence ID" value="RRK34777.1"/>
    <property type="molecule type" value="Genomic_DNA"/>
</dbReference>
<evidence type="ECO:0000256" key="2">
    <source>
        <dbReference type="ARBA" id="ARBA00022801"/>
    </source>
</evidence>
<dbReference type="Pfam" id="PF04616">
    <property type="entry name" value="Glyco_hydro_43"/>
    <property type="match status" value="2"/>
</dbReference>
<evidence type="ECO:0000313" key="7">
    <source>
        <dbReference type="Proteomes" id="UP000274920"/>
    </source>
</evidence>
<dbReference type="SUPFAM" id="SSF49785">
    <property type="entry name" value="Galactose-binding domain-like"/>
    <property type="match status" value="1"/>
</dbReference>
<dbReference type="PANTHER" id="PTHR42812">
    <property type="entry name" value="BETA-XYLOSIDASE"/>
    <property type="match status" value="1"/>
</dbReference>
<keyword evidence="2 4" id="KW-0378">Hydrolase</keyword>
<reference evidence="6" key="1">
    <citation type="submission" date="2018-10" db="EMBL/GenBank/DDBJ databases">
        <title>Schaedlerella arabinophila gen. nov. sp. nov., isolated from the mouse intestinal tract and comparative analysis with the genome of the closely related altered Schaedler flora strain ASF502.</title>
        <authorList>
            <person name="Miyake S."/>
            <person name="Soh M."/>
            <person name="Seedorf H."/>
        </authorList>
    </citation>
    <scope>NUCLEOTIDE SEQUENCE [LARGE SCALE GENOMIC DNA]</scope>
    <source>
        <strain evidence="6">DSM 106076</strain>
    </source>
</reference>
<dbReference type="RefSeq" id="WP_125129912.1">
    <property type="nucleotide sequence ID" value="NZ_RHJS01000002.1"/>
</dbReference>
<evidence type="ECO:0000313" key="6">
    <source>
        <dbReference type="EMBL" id="RRK34777.1"/>
    </source>
</evidence>
<evidence type="ECO:0000256" key="1">
    <source>
        <dbReference type="ARBA" id="ARBA00009865"/>
    </source>
</evidence>
<name>A0A3R8JTZ1_9FIRM</name>
<keyword evidence="6" id="KW-0858">Xylan degradation</keyword>
<evidence type="ECO:0000256" key="3">
    <source>
        <dbReference type="ARBA" id="ARBA00023295"/>
    </source>
</evidence>
<dbReference type="InterPro" id="IPR023296">
    <property type="entry name" value="Glyco_hydro_beta-prop_sf"/>
</dbReference>
<organism evidence="6 7">
    <name type="scientific">Schaedlerella arabinosiphila</name>
    <dbReference type="NCBI Taxonomy" id="2044587"/>
    <lineage>
        <taxon>Bacteria</taxon>
        <taxon>Bacillati</taxon>
        <taxon>Bacillota</taxon>
        <taxon>Clostridia</taxon>
        <taxon>Lachnospirales</taxon>
        <taxon>Lachnospiraceae</taxon>
        <taxon>Schaedlerella</taxon>
    </lineage>
</organism>
<dbReference type="InterPro" id="IPR051795">
    <property type="entry name" value="Glycosyl_Hydrlase_43"/>
</dbReference>